<dbReference type="EMBL" id="OX459121">
    <property type="protein sequence ID" value="CAI9101423.1"/>
    <property type="molecule type" value="Genomic_DNA"/>
</dbReference>
<evidence type="ECO:0000313" key="3">
    <source>
        <dbReference type="Proteomes" id="UP001161247"/>
    </source>
</evidence>
<feature type="region of interest" description="Disordered" evidence="1">
    <location>
        <begin position="1"/>
        <end position="38"/>
    </location>
</feature>
<gene>
    <name evidence="2" type="ORF">OLC1_LOCUS11012</name>
</gene>
<evidence type="ECO:0000256" key="1">
    <source>
        <dbReference type="SAM" id="MobiDB-lite"/>
    </source>
</evidence>
<name>A0AAV1D1H5_OLDCO</name>
<proteinExistence type="predicted"/>
<accession>A0AAV1D1H5</accession>
<organism evidence="2 3">
    <name type="scientific">Oldenlandia corymbosa var. corymbosa</name>
    <dbReference type="NCBI Taxonomy" id="529605"/>
    <lineage>
        <taxon>Eukaryota</taxon>
        <taxon>Viridiplantae</taxon>
        <taxon>Streptophyta</taxon>
        <taxon>Embryophyta</taxon>
        <taxon>Tracheophyta</taxon>
        <taxon>Spermatophyta</taxon>
        <taxon>Magnoliopsida</taxon>
        <taxon>eudicotyledons</taxon>
        <taxon>Gunneridae</taxon>
        <taxon>Pentapetalae</taxon>
        <taxon>asterids</taxon>
        <taxon>lamiids</taxon>
        <taxon>Gentianales</taxon>
        <taxon>Rubiaceae</taxon>
        <taxon>Rubioideae</taxon>
        <taxon>Spermacoceae</taxon>
        <taxon>Hedyotis-Oldenlandia complex</taxon>
        <taxon>Oldenlandia</taxon>
    </lineage>
</organism>
<protein>
    <submittedName>
        <fullName evidence="2">OLC1v1038753C2</fullName>
    </submittedName>
</protein>
<dbReference type="AlphaFoldDB" id="A0AAV1D1H5"/>
<sequence>MSGPDQEISSSSGGGGNEDEDGVVNPSRKDGVKEGIGGKTEDESKRVFVFRFGKAKKTLQLLRRKRRKKKQKKGGGGLVNSGGCFGGWGGGGMVGCCLCGKQTAALDSSAALHKALGFREVSLLNPISVGLQKFSKTL</sequence>
<reference evidence="2" key="1">
    <citation type="submission" date="2023-03" db="EMBL/GenBank/DDBJ databases">
        <authorList>
            <person name="Julca I."/>
        </authorList>
    </citation>
    <scope>NUCLEOTIDE SEQUENCE</scope>
</reference>
<evidence type="ECO:0000313" key="2">
    <source>
        <dbReference type="EMBL" id="CAI9101423.1"/>
    </source>
</evidence>
<dbReference type="Proteomes" id="UP001161247">
    <property type="component" value="Chromosome 4"/>
</dbReference>
<keyword evidence="3" id="KW-1185">Reference proteome</keyword>